<organism evidence="1 2">
    <name type="scientific">Pleurodeles waltl</name>
    <name type="common">Iberian ribbed newt</name>
    <dbReference type="NCBI Taxonomy" id="8319"/>
    <lineage>
        <taxon>Eukaryota</taxon>
        <taxon>Metazoa</taxon>
        <taxon>Chordata</taxon>
        <taxon>Craniata</taxon>
        <taxon>Vertebrata</taxon>
        <taxon>Euteleostomi</taxon>
        <taxon>Amphibia</taxon>
        <taxon>Batrachia</taxon>
        <taxon>Caudata</taxon>
        <taxon>Salamandroidea</taxon>
        <taxon>Salamandridae</taxon>
        <taxon>Pleurodelinae</taxon>
        <taxon>Pleurodeles</taxon>
    </lineage>
</organism>
<accession>A0AAV7V4K3</accession>
<name>A0AAV7V4K3_PLEWA</name>
<proteinExistence type="predicted"/>
<keyword evidence="2" id="KW-1185">Reference proteome</keyword>
<gene>
    <name evidence="1" type="ORF">NDU88_004218</name>
</gene>
<dbReference type="Proteomes" id="UP001066276">
    <property type="component" value="Chromosome 2_2"/>
</dbReference>
<evidence type="ECO:0000313" key="1">
    <source>
        <dbReference type="EMBL" id="KAJ1194933.1"/>
    </source>
</evidence>
<dbReference type="EMBL" id="JANPWB010000004">
    <property type="protein sequence ID" value="KAJ1194933.1"/>
    <property type="molecule type" value="Genomic_DNA"/>
</dbReference>
<sequence length="139" mass="16645">MRCVAFRSCSRCADEVNVERSEKLKAQLMEYFEKKLVTDENGIRVLSDNEDEEDEDQDLQDVKLRDCESLIRADISQFLSIRNEETFSGRAVARIFHDIGSPCYPSRVHGRDRRYWRKYFHFDFNELIRLATEEIIRWK</sequence>
<comment type="caution">
    <text evidence="1">The sequence shown here is derived from an EMBL/GenBank/DDBJ whole genome shotgun (WGS) entry which is preliminary data.</text>
</comment>
<protein>
    <submittedName>
        <fullName evidence="1">Uncharacterized protein</fullName>
    </submittedName>
</protein>
<reference evidence="1" key="1">
    <citation type="journal article" date="2022" name="bioRxiv">
        <title>Sequencing and chromosome-scale assembly of the giantPleurodeles waltlgenome.</title>
        <authorList>
            <person name="Brown T."/>
            <person name="Elewa A."/>
            <person name="Iarovenko S."/>
            <person name="Subramanian E."/>
            <person name="Araus A.J."/>
            <person name="Petzold A."/>
            <person name="Susuki M."/>
            <person name="Suzuki K.-i.T."/>
            <person name="Hayashi T."/>
            <person name="Toyoda A."/>
            <person name="Oliveira C."/>
            <person name="Osipova E."/>
            <person name="Leigh N.D."/>
            <person name="Simon A."/>
            <person name="Yun M.H."/>
        </authorList>
    </citation>
    <scope>NUCLEOTIDE SEQUENCE</scope>
    <source>
        <strain evidence="1">20211129_DDA</strain>
        <tissue evidence="1">Liver</tissue>
    </source>
</reference>
<dbReference type="AlphaFoldDB" id="A0AAV7V4K3"/>
<evidence type="ECO:0000313" key="2">
    <source>
        <dbReference type="Proteomes" id="UP001066276"/>
    </source>
</evidence>